<dbReference type="Pfam" id="PF00005">
    <property type="entry name" value="ABC_tran"/>
    <property type="match status" value="1"/>
</dbReference>
<dbReference type="PANTHER" id="PTHR43394:SF1">
    <property type="entry name" value="ATP-BINDING CASSETTE SUB-FAMILY B MEMBER 10, MITOCHONDRIAL"/>
    <property type="match status" value="1"/>
</dbReference>
<evidence type="ECO:0000256" key="7">
    <source>
        <dbReference type="ARBA" id="ARBA00022989"/>
    </source>
</evidence>
<dbReference type="PROSITE" id="PS50929">
    <property type="entry name" value="ABC_TM1F"/>
    <property type="match status" value="1"/>
</dbReference>
<dbReference type="SMART" id="SM00382">
    <property type="entry name" value="AAA"/>
    <property type="match status" value="1"/>
</dbReference>
<feature type="domain" description="ABC transmembrane type-1" evidence="11">
    <location>
        <begin position="17"/>
        <end position="288"/>
    </location>
</feature>
<dbReference type="GO" id="GO:0016887">
    <property type="term" value="F:ATP hydrolysis activity"/>
    <property type="evidence" value="ECO:0007669"/>
    <property type="project" value="InterPro"/>
</dbReference>
<evidence type="ECO:0000256" key="1">
    <source>
        <dbReference type="ARBA" id="ARBA00004533"/>
    </source>
</evidence>
<keyword evidence="8 9" id="KW-0472">Membrane</keyword>
<accession>A0A502BGB3</accession>
<dbReference type="GO" id="GO:0015421">
    <property type="term" value="F:ABC-type oligopeptide transporter activity"/>
    <property type="evidence" value="ECO:0007669"/>
    <property type="project" value="TreeGrafter"/>
</dbReference>
<dbReference type="RefSeq" id="WP_140906368.1">
    <property type="nucleotide sequence ID" value="NZ_JBHTMD010000006.1"/>
</dbReference>
<evidence type="ECO:0000313" key="13">
    <source>
        <dbReference type="Proteomes" id="UP000315388"/>
    </source>
</evidence>
<comment type="caution">
    <text evidence="12">The sequence shown here is derived from an EMBL/GenBank/DDBJ whole genome shotgun (WGS) entry which is preliminary data.</text>
</comment>
<keyword evidence="13" id="KW-1185">Reference proteome</keyword>
<evidence type="ECO:0000259" key="11">
    <source>
        <dbReference type="PROSITE" id="PS50929"/>
    </source>
</evidence>
<evidence type="ECO:0000256" key="2">
    <source>
        <dbReference type="ARBA" id="ARBA00004651"/>
    </source>
</evidence>
<dbReference type="SUPFAM" id="SSF90123">
    <property type="entry name" value="ABC transporter transmembrane region"/>
    <property type="match status" value="1"/>
</dbReference>
<evidence type="ECO:0000313" key="12">
    <source>
        <dbReference type="EMBL" id="TPF73922.1"/>
    </source>
</evidence>
<proteinExistence type="inferred from homology"/>
<keyword evidence="7 9" id="KW-1133">Transmembrane helix</keyword>
<keyword evidence="6" id="KW-0067">ATP-binding</keyword>
<dbReference type="Gene3D" id="3.40.50.300">
    <property type="entry name" value="P-loop containing nucleotide triphosphate hydrolases"/>
    <property type="match status" value="1"/>
</dbReference>
<sequence length="558" mass="61331">MKSIFRLSMRSSSIISIIIFSAIINLLSVTSIIYMIQVYDRVLSSQSFLTLLFLSVVVVFIYSIISFLEFCRNIIITRAAINIDRKLSSLAFQITDSSIDTNTSKVFSCISEIRNFIDRNGLAALIDAPWFVFYICILFILNVWLGVYALCSTIILIVAAVINDKLLRLPTEETTRLSLASAELIHEKIAHAEVVRSLGMFPNFNRRWAELHEGFLNSLQISSERGAGVTACIKFIRMCLQSLILGLGAWLAIQGEISAGMIIAGTFLLGRTLAPIEQLIQIWRSWVKSKSAYSTIIKALSVHKEHSDHMCLPRPKGFLTLENISVQRSGRTILYDLNFCLQPGDITGVIGPSASGKTTLVRLIVGACSTATGTVRLDNADIQQWNPDDLGKYIGYLPQSVELFAGTVAQNIARFNAIDTDEIIRATQLAGVHEMILRLPQGYDTILGQGGIGLSGGQKQRIGLARALYGDPSLIVLDEPNSNLDIAGNEALHSALEILKQQKKTVLLVTHSKSLLDKTDKTLLLIEGKIEAFGSIQTALQRIEEVGQNSSNSAVPSK</sequence>
<feature type="transmembrane region" description="Helical" evidence="9">
    <location>
        <begin position="147"/>
        <end position="167"/>
    </location>
</feature>
<dbReference type="InterPro" id="IPR036640">
    <property type="entry name" value="ABC1_TM_sf"/>
</dbReference>
<dbReference type="SUPFAM" id="SSF52540">
    <property type="entry name" value="P-loop containing nucleoside triphosphate hydrolases"/>
    <property type="match status" value="1"/>
</dbReference>
<feature type="transmembrane region" description="Helical" evidence="9">
    <location>
        <begin position="243"/>
        <end position="269"/>
    </location>
</feature>
<dbReference type="GO" id="GO:0005886">
    <property type="term" value="C:plasma membrane"/>
    <property type="evidence" value="ECO:0007669"/>
    <property type="project" value="UniProtKB-SubCell"/>
</dbReference>
<dbReference type="GO" id="GO:0030253">
    <property type="term" value="P:protein secretion by the type I secretion system"/>
    <property type="evidence" value="ECO:0007669"/>
    <property type="project" value="InterPro"/>
</dbReference>
<feature type="transmembrane region" description="Helical" evidence="9">
    <location>
        <begin position="12"/>
        <end position="36"/>
    </location>
</feature>
<dbReference type="InterPro" id="IPR011527">
    <property type="entry name" value="ABC1_TM_dom"/>
</dbReference>
<protein>
    <submittedName>
        <fullName evidence="12">Type I secretion system permease/ATPase</fullName>
    </submittedName>
</protein>
<keyword evidence="5" id="KW-0547">Nucleotide-binding</keyword>
<keyword evidence="4 9" id="KW-0812">Transmembrane</keyword>
<dbReference type="PROSITE" id="PS00211">
    <property type="entry name" value="ABC_TRANSPORTER_1"/>
    <property type="match status" value="1"/>
</dbReference>
<dbReference type="OrthoDB" id="9808328at2"/>
<dbReference type="AlphaFoldDB" id="A0A502BGB3"/>
<dbReference type="InterPro" id="IPR039421">
    <property type="entry name" value="Type_1_exporter"/>
</dbReference>
<gene>
    <name evidence="12" type="ORF">FHY56_17305</name>
</gene>
<dbReference type="GO" id="GO:0030256">
    <property type="term" value="C:type I protein secretion system complex"/>
    <property type="evidence" value="ECO:0007669"/>
    <property type="project" value="InterPro"/>
</dbReference>
<dbReference type="InterPro" id="IPR010128">
    <property type="entry name" value="ATPase_T1SS_PrtD-like"/>
</dbReference>
<feature type="transmembrane region" description="Helical" evidence="9">
    <location>
        <begin position="122"/>
        <end position="141"/>
    </location>
</feature>
<dbReference type="GO" id="GO:0005524">
    <property type="term" value="F:ATP binding"/>
    <property type="evidence" value="ECO:0007669"/>
    <property type="project" value="UniProtKB-KW"/>
</dbReference>
<dbReference type="InterPro" id="IPR017871">
    <property type="entry name" value="ABC_transporter-like_CS"/>
</dbReference>
<evidence type="ECO:0000256" key="5">
    <source>
        <dbReference type="ARBA" id="ARBA00022741"/>
    </source>
</evidence>
<reference evidence="12 13" key="1">
    <citation type="journal article" date="2003" name="Int. J. Syst. Evol. Microbiol.">
        <title>Towards a standardized format for the description of a novel species (of an established genus): Ochrobactrum gallinifaecis sp. nov.</title>
        <authorList>
            <person name="Kampfer P."/>
            <person name="Buczolits S."/>
            <person name="Albrecht A."/>
            <person name="Busse H.J."/>
            <person name="Stackebrandt E."/>
        </authorList>
    </citation>
    <scope>NUCLEOTIDE SEQUENCE [LARGE SCALE GENOMIC DNA]</scope>
    <source>
        <strain evidence="12 13">ISO 196</strain>
    </source>
</reference>
<feature type="domain" description="ABC transporter" evidence="10">
    <location>
        <begin position="319"/>
        <end position="552"/>
    </location>
</feature>
<evidence type="ECO:0000256" key="6">
    <source>
        <dbReference type="ARBA" id="ARBA00022840"/>
    </source>
</evidence>
<feature type="transmembrane region" description="Helical" evidence="9">
    <location>
        <begin position="48"/>
        <end position="68"/>
    </location>
</feature>
<dbReference type="NCBIfam" id="TIGR01842">
    <property type="entry name" value="type_I_sec_PrtD"/>
    <property type="match status" value="1"/>
</dbReference>
<comment type="similarity">
    <text evidence="3">Belongs to the ABC transporter superfamily.</text>
</comment>
<evidence type="ECO:0000256" key="9">
    <source>
        <dbReference type="SAM" id="Phobius"/>
    </source>
</evidence>
<organism evidence="12 13">
    <name type="scientific">Brucella gallinifaecis</name>
    <dbReference type="NCBI Taxonomy" id="215590"/>
    <lineage>
        <taxon>Bacteria</taxon>
        <taxon>Pseudomonadati</taxon>
        <taxon>Pseudomonadota</taxon>
        <taxon>Alphaproteobacteria</taxon>
        <taxon>Hyphomicrobiales</taxon>
        <taxon>Brucellaceae</taxon>
        <taxon>Brucella/Ochrobactrum group</taxon>
        <taxon>Brucella</taxon>
    </lineage>
</organism>
<comment type="subcellular location">
    <subcellularLocation>
        <location evidence="1">Cell inner membrane</location>
    </subcellularLocation>
    <subcellularLocation>
        <location evidence="2">Cell membrane</location>
        <topology evidence="2">Multi-pass membrane protein</topology>
    </subcellularLocation>
</comment>
<dbReference type="Pfam" id="PF00664">
    <property type="entry name" value="ABC_membrane"/>
    <property type="match status" value="1"/>
</dbReference>
<dbReference type="EMBL" id="VEWJ01000025">
    <property type="protein sequence ID" value="TPF73922.1"/>
    <property type="molecule type" value="Genomic_DNA"/>
</dbReference>
<dbReference type="InterPro" id="IPR027417">
    <property type="entry name" value="P-loop_NTPase"/>
</dbReference>
<dbReference type="Gene3D" id="1.20.1560.10">
    <property type="entry name" value="ABC transporter type 1, transmembrane domain"/>
    <property type="match status" value="1"/>
</dbReference>
<dbReference type="PANTHER" id="PTHR43394">
    <property type="entry name" value="ATP-DEPENDENT PERMEASE MDL1, MITOCHONDRIAL"/>
    <property type="match status" value="1"/>
</dbReference>
<evidence type="ECO:0000256" key="8">
    <source>
        <dbReference type="ARBA" id="ARBA00023136"/>
    </source>
</evidence>
<evidence type="ECO:0000256" key="3">
    <source>
        <dbReference type="ARBA" id="ARBA00005417"/>
    </source>
</evidence>
<dbReference type="Proteomes" id="UP000315388">
    <property type="component" value="Unassembled WGS sequence"/>
</dbReference>
<name>A0A502BGB3_9HYPH</name>
<dbReference type="InterPro" id="IPR003593">
    <property type="entry name" value="AAA+_ATPase"/>
</dbReference>
<evidence type="ECO:0000259" key="10">
    <source>
        <dbReference type="PROSITE" id="PS50893"/>
    </source>
</evidence>
<dbReference type="PROSITE" id="PS50893">
    <property type="entry name" value="ABC_TRANSPORTER_2"/>
    <property type="match status" value="1"/>
</dbReference>
<evidence type="ECO:0000256" key="4">
    <source>
        <dbReference type="ARBA" id="ARBA00022692"/>
    </source>
</evidence>
<dbReference type="InterPro" id="IPR003439">
    <property type="entry name" value="ABC_transporter-like_ATP-bd"/>
</dbReference>